<evidence type="ECO:0000256" key="2">
    <source>
        <dbReference type="SAM" id="MobiDB-lite"/>
    </source>
</evidence>
<evidence type="ECO:0000256" key="1">
    <source>
        <dbReference type="ARBA" id="ARBA00010271"/>
    </source>
</evidence>
<keyword evidence="5" id="KW-1185">Reference proteome</keyword>
<protein>
    <recommendedName>
        <fullName evidence="3">Exostosin GT47 domain-containing protein</fullName>
    </recommendedName>
</protein>
<proteinExistence type="inferred from homology"/>
<accession>A0A813HB37</accession>
<dbReference type="AlphaFoldDB" id="A0A813HB37"/>
<sequence length="538" mass="59278">MHNYRETCGKWSSWRQRRWISTPAKTTTTITTTTTTTSGACLFAACCFSCWVSAAAGGGRPFDMGELAGQVLLLQPSLLSEALPGLARDGGARQVWLSSDAEGRQSELVAEFAAAAAVNLSEPLTPTVGISADGWHVFRSPRLQEWAWVNCDVFPGFQYSQEWNFRDFISQNPWLLARPRVDIEATPVKLAFVDHCFMHVYFALVRRGLSHQEALQESDEAYLAPLVQLAAPSGLAAQTLALVSAIDLGRADFPRAAAQEVARDLVVLSMAGAPNWLEAAGLFALPHEPDLPLGPCNNNDNNNDNNKKEGSGGGLAHVGGTHWQPQDVVLPVPCRHSWDAERSASDERPLLAFFAGSLNSCSRQQLFQLFGSTRKPQSLGEFSAALPASGPEMWIFNGSLGPSSSHTGEDDLEARESIYRLALWSSQFCLVLNGSSTVNSHRLVEVVMHGCIPVVVADDFEAPFHQDLRWQDLGIFLRTRELPLLRDLLREVSPSLISQKRRLLREAAPYLNWNEPHFWNVFMSSALRFQRTTPPLGV</sequence>
<dbReference type="InterPro" id="IPR040911">
    <property type="entry name" value="Exostosin_GT47"/>
</dbReference>
<reference evidence="4" key="1">
    <citation type="submission" date="2021-02" db="EMBL/GenBank/DDBJ databases">
        <authorList>
            <person name="Dougan E. K."/>
            <person name="Rhodes N."/>
            <person name="Thang M."/>
            <person name="Chan C."/>
        </authorList>
    </citation>
    <scope>NUCLEOTIDE SEQUENCE</scope>
</reference>
<dbReference type="GO" id="GO:0016757">
    <property type="term" value="F:glycosyltransferase activity"/>
    <property type="evidence" value="ECO:0007669"/>
    <property type="project" value="InterPro"/>
</dbReference>
<evidence type="ECO:0000313" key="5">
    <source>
        <dbReference type="Proteomes" id="UP000654075"/>
    </source>
</evidence>
<dbReference type="PANTHER" id="PTHR11062">
    <property type="entry name" value="EXOSTOSIN HEPARAN SULFATE GLYCOSYLTRANSFERASE -RELATED"/>
    <property type="match status" value="1"/>
</dbReference>
<dbReference type="InterPro" id="IPR004263">
    <property type="entry name" value="Exostosin"/>
</dbReference>
<dbReference type="EMBL" id="CAJNNV010031278">
    <property type="protein sequence ID" value="CAE8635380.1"/>
    <property type="molecule type" value="Genomic_DNA"/>
</dbReference>
<evidence type="ECO:0000259" key="3">
    <source>
        <dbReference type="Pfam" id="PF03016"/>
    </source>
</evidence>
<comment type="caution">
    <text evidence="4">The sequence shown here is derived from an EMBL/GenBank/DDBJ whole genome shotgun (WGS) entry which is preliminary data.</text>
</comment>
<comment type="similarity">
    <text evidence="1">Belongs to the glycosyltransferase 47 family.</text>
</comment>
<dbReference type="Pfam" id="PF03016">
    <property type="entry name" value="Exostosin_GT47"/>
    <property type="match status" value="1"/>
</dbReference>
<evidence type="ECO:0000313" key="4">
    <source>
        <dbReference type="EMBL" id="CAE8635380.1"/>
    </source>
</evidence>
<organism evidence="4 5">
    <name type="scientific">Polarella glacialis</name>
    <name type="common">Dinoflagellate</name>
    <dbReference type="NCBI Taxonomy" id="89957"/>
    <lineage>
        <taxon>Eukaryota</taxon>
        <taxon>Sar</taxon>
        <taxon>Alveolata</taxon>
        <taxon>Dinophyceae</taxon>
        <taxon>Suessiales</taxon>
        <taxon>Suessiaceae</taxon>
        <taxon>Polarella</taxon>
    </lineage>
</organism>
<feature type="domain" description="Exostosin GT47" evidence="3">
    <location>
        <begin position="321"/>
        <end position="491"/>
    </location>
</feature>
<dbReference type="Proteomes" id="UP000654075">
    <property type="component" value="Unassembled WGS sequence"/>
</dbReference>
<gene>
    <name evidence="4" type="ORF">PGLA1383_LOCUS50976</name>
</gene>
<name>A0A813HB37_POLGL</name>
<dbReference type="OrthoDB" id="1924787at2759"/>
<feature type="region of interest" description="Disordered" evidence="2">
    <location>
        <begin position="294"/>
        <end position="320"/>
    </location>
</feature>